<dbReference type="Proteomes" id="UP001443914">
    <property type="component" value="Unassembled WGS sequence"/>
</dbReference>
<evidence type="ECO:0000313" key="3">
    <source>
        <dbReference type="Proteomes" id="UP001443914"/>
    </source>
</evidence>
<name>A0AAW1N537_SAPOF</name>
<evidence type="ECO:0000256" key="1">
    <source>
        <dbReference type="SAM" id="Phobius"/>
    </source>
</evidence>
<organism evidence="2 3">
    <name type="scientific">Saponaria officinalis</name>
    <name type="common">Common soapwort</name>
    <name type="synonym">Lychnis saponaria</name>
    <dbReference type="NCBI Taxonomy" id="3572"/>
    <lineage>
        <taxon>Eukaryota</taxon>
        <taxon>Viridiplantae</taxon>
        <taxon>Streptophyta</taxon>
        <taxon>Embryophyta</taxon>
        <taxon>Tracheophyta</taxon>
        <taxon>Spermatophyta</taxon>
        <taxon>Magnoliopsida</taxon>
        <taxon>eudicotyledons</taxon>
        <taxon>Gunneridae</taxon>
        <taxon>Pentapetalae</taxon>
        <taxon>Caryophyllales</taxon>
        <taxon>Caryophyllaceae</taxon>
        <taxon>Caryophylleae</taxon>
        <taxon>Saponaria</taxon>
    </lineage>
</organism>
<keyword evidence="1" id="KW-0472">Membrane</keyword>
<evidence type="ECO:0000313" key="2">
    <source>
        <dbReference type="EMBL" id="KAK9755274.1"/>
    </source>
</evidence>
<keyword evidence="3" id="KW-1185">Reference proteome</keyword>
<feature type="transmembrane region" description="Helical" evidence="1">
    <location>
        <begin position="645"/>
        <end position="666"/>
    </location>
</feature>
<dbReference type="AlphaFoldDB" id="A0AAW1N537"/>
<keyword evidence="1" id="KW-0812">Transmembrane</keyword>
<gene>
    <name evidence="2" type="ORF">RND81_01G014400</name>
</gene>
<reference evidence="2" key="1">
    <citation type="submission" date="2024-03" db="EMBL/GenBank/DDBJ databases">
        <title>WGS assembly of Saponaria officinalis var. Norfolk2.</title>
        <authorList>
            <person name="Jenkins J."/>
            <person name="Shu S."/>
            <person name="Grimwood J."/>
            <person name="Barry K."/>
            <person name="Goodstein D."/>
            <person name="Schmutz J."/>
            <person name="Leebens-Mack J."/>
            <person name="Osbourn A."/>
        </authorList>
    </citation>
    <scope>NUCLEOTIDE SEQUENCE [LARGE SCALE GENOMIC DNA]</scope>
    <source>
        <strain evidence="2">JIC</strain>
    </source>
</reference>
<comment type="caution">
    <text evidence="2">The sequence shown here is derived from an EMBL/GenBank/DDBJ whole genome shotgun (WGS) entry which is preliminary data.</text>
</comment>
<feature type="transmembrane region" description="Helical" evidence="1">
    <location>
        <begin position="486"/>
        <end position="506"/>
    </location>
</feature>
<dbReference type="EMBL" id="JBDFQZ010000001">
    <property type="protein sequence ID" value="KAK9755274.1"/>
    <property type="molecule type" value="Genomic_DNA"/>
</dbReference>
<accession>A0AAW1N537</accession>
<proteinExistence type="predicted"/>
<protein>
    <submittedName>
        <fullName evidence="2">Uncharacterized protein</fullName>
    </submittedName>
</protein>
<keyword evidence="1" id="KW-1133">Transmembrane helix</keyword>
<sequence>MVELSDEIASLSVSMQKLTAVVANLVLTRSLQGTFDISKLPRNCLTGLKLDHLVPVKHPVISGFPVPNSQAPSNDLCPTQMHKLSSMNEVQDEALPPSAHNLFDEMSEPDTSNSHESSLVSDAEQVFDETPEVDSTSENTLDSNIKFGAHQVFDKTPKLKSSVYVIEEQSTSNFVEEEQFIGALQAIDEIPVPDFILEMAAQAAKTAQGTQSLPPSNAISNCHATANIEFTKSKFGSIDEGDDAKLPSAHKMVNKMPWSTIDRDLAQDDSIKENYESALKVLDDHDDFSKCLHVISGKLGAFDDLYFQNSVIIGLRQKHSSVFSSMFHGDHQLANRMLHNWYELCDVKSSCGLCDVNSSSQVKTESTKTFTMLSKLRCTDFIANVVWQFSVSEMNWCIGLSLSMILDIEMKYNIRVFELKIGWMANITYKEVLSWGNLNVELDVWKPLASIIELPSFQNDTTCSWINGNGTILHVLVFIIKQSNNAHLPFGFTYVYPCTLLCMLLNELGGNKMRSWAIIGVEFKRDIYMCFSFFEGRIMLFVLHDLCLKTLPLFEFSYSRIIVVFSTLIFTLTLEDKGGFEEVGSNSVRLLSWRTLSSWRTIKKNICERKCLLTSNNIFISIRASYFIFDPGGLNNFPMLKMRSFVAAIVWVFDVGGLVAMIVLVFDPGGSNNLQGL</sequence>